<dbReference type="Proteomes" id="UP000441333">
    <property type="component" value="Unassembled WGS sequence"/>
</dbReference>
<organism evidence="2 3">
    <name type="scientific">Pseudotamlana haliotis</name>
    <dbReference type="NCBI Taxonomy" id="2614804"/>
    <lineage>
        <taxon>Bacteria</taxon>
        <taxon>Pseudomonadati</taxon>
        <taxon>Bacteroidota</taxon>
        <taxon>Flavobacteriia</taxon>
        <taxon>Flavobacteriales</taxon>
        <taxon>Flavobacteriaceae</taxon>
        <taxon>Pseudotamlana</taxon>
    </lineage>
</organism>
<dbReference type="InterPro" id="IPR013783">
    <property type="entry name" value="Ig-like_fold"/>
</dbReference>
<gene>
    <name evidence="2" type="ORF">F6U93_01885</name>
</gene>
<evidence type="ECO:0000313" key="3">
    <source>
        <dbReference type="Proteomes" id="UP000441333"/>
    </source>
</evidence>
<dbReference type="InterPro" id="IPR057078">
    <property type="entry name" value="HYR-4C"/>
</dbReference>
<dbReference type="EMBL" id="WAAT01000015">
    <property type="protein sequence ID" value="KAB1070327.1"/>
    <property type="molecule type" value="Genomic_DNA"/>
</dbReference>
<evidence type="ECO:0000313" key="2">
    <source>
        <dbReference type="EMBL" id="KAB1070327.1"/>
    </source>
</evidence>
<name>A0A6N6MM69_9FLAO</name>
<evidence type="ECO:0000259" key="1">
    <source>
        <dbReference type="Pfam" id="PF23237"/>
    </source>
</evidence>
<dbReference type="Pfam" id="PF13585">
    <property type="entry name" value="CHU_C"/>
    <property type="match status" value="1"/>
</dbReference>
<dbReference type="Pfam" id="PF23237">
    <property type="entry name" value="HYR_4C"/>
    <property type="match status" value="1"/>
</dbReference>
<comment type="caution">
    <text evidence="2">The sequence shown here is derived from an EMBL/GenBank/DDBJ whole genome shotgun (WGS) entry which is preliminary data.</text>
</comment>
<dbReference type="AlphaFoldDB" id="A0A6N6MM69"/>
<dbReference type="Gene3D" id="2.60.40.10">
    <property type="entry name" value="Immunoglobulins"/>
    <property type="match status" value="1"/>
</dbReference>
<protein>
    <submittedName>
        <fullName evidence="2">Gliding motility-associated C-terminal domain-containing protein</fullName>
    </submittedName>
</protein>
<keyword evidence="3" id="KW-1185">Reference proteome</keyword>
<reference evidence="2 3" key="1">
    <citation type="submission" date="2019-09" db="EMBL/GenBank/DDBJ databases">
        <authorList>
            <person name="Cao W.R."/>
        </authorList>
    </citation>
    <scope>NUCLEOTIDE SEQUENCE [LARGE SCALE GENOMIC DNA]</scope>
    <source>
        <strain evidence="2 3">B1N29</strain>
    </source>
</reference>
<proteinExistence type="predicted"/>
<accession>A0A6N6MM69</accession>
<sequence length="858" mass="92144">MTDIDIICGQGDTQQQLLDWLDSNAGATATENCGTVKWTNDYSGDNSIKCKLGKGIEVNFTAEDECGNSTTVSAIYHIKDLTAPIIATQAQDLTVECDGTGNLTELNNWLSSNGGAIATEECSIMTWSNNFTMLSDDCGETGSATVIFTVKDSCGNPSTTTATFTIEDTQAPNLPNTPSDITYECIGDVPDLGNLTTTDDCSGAITVMGTDAIDNTDPLNIIITRTWTFTDACLNTSSSSQTITVKDTTAPVLNLPPNVTAECSDNLSPIAFGSATATDNCDPNPIITYSDVKTDGPCSGTFKITRTWTATDFSGNSVSADQVISTSDTTAPEFDQATLPADLIVECDNIPTSEVITATDNCGNATVTVNDLRIDGSCPSNYIIARTYTATDDCGLTRTHIQNITVQDTKAPQFVETLPTPSLIVECDAVPVPETLTATDICGTASVTFNEVRTNGNCVNNYKLTRTWTAQDECGLITTHRQIITVQDTTAPVFVEAMPGDITVECDAIPSAVSLSATDNCGTATVTYNDVTTLGICENDYVIARTYTAEDECGLTTTHTQNITVEDTKAPEPATSFAPVLDVSCTNVPEVPNLTFTDNCSSNININFTETNSFDENVYVDYQIIRTWIVTDACNNQATYTQTLNVRLDEIFTEFVAPDTCFNDGIVDLFDFLPHDVNTKGAWEIIEGESSATLTENIFNPTIIKMNEEFRPGIGDILYRFRYTTTDSGCISVNEIVMNLHANCVVLPCGEDQIKISTAVTPNGDGHNDTFDIKGIDLCGFVAEVKIYNRWGALVYESNNYTLGSIDTSGVQGDWDGSSPNGSLGSNGRLPEGTYYYIINLQNSGISPLTGPVYIGTK</sequence>
<feature type="domain" description="HYR-like" evidence="1">
    <location>
        <begin position="177"/>
        <end position="245"/>
    </location>
</feature>